<evidence type="ECO:0000256" key="5">
    <source>
        <dbReference type="ARBA" id="ARBA00022692"/>
    </source>
</evidence>
<dbReference type="NCBIfam" id="TIGR00835">
    <property type="entry name" value="agcS"/>
    <property type="match status" value="1"/>
</dbReference>
<dbReference type="GO" id="GO:0005886">
    <property type="term" value="C:plasma membrane"/>
    <property type="evidence" value="ECO:0007669"/>
    <property type="project" value="UniProtKB-SubCell"/>
</dbReference>
<feature type="transmembrane region" description="Helical" evidence="8">
    <location>
        <begin position="273"/>
        <end position="294"/>
    </location>
</feature>
<evidence type="ECO:0000256" key="8">
    <source>
        <dbReference type="RuleBase" id="RU363064"/>
    </source>
</evidence>
<evidence type="ECO:0000313" key="9">
    <source>
        <dbReference type="EMBL" id="HJB97366.1"/>
    </source>
</evidence>
<reference evidence="9" key="1">
    <citation type="journal article" date="2021" name="PeerJ">
        <title>Extensive microbial diversity within the chicken gut microbiome revealed by metagenomics and culture.</title>
        <authorList>
            <person name="Gilroy R."/>
            <person name="Ravi A."/>
            <person name="Getino M."/>
            <person name="Pursley I."/>
            <person name="Horton D.L."/>
            <person name="Alikhan N.F."/>
            <person name="Baker D."/>
            <person name="Gharbi K."/>
            <person name="Hall N."/>
            <person name="Watson M."/>
            <person name="Adriaenssens E.M."/>
            <person name="Foster-Nyarko E."/>
            <person name="Jarju S."/>
            <person name="Secka A."/>
            <person name="Antonio M."/>
            <person name="Oren A."/>
            <person name="Chaudhuri R.R."/>
            <person name="La Ragione R."/>
            <person name="Hildebrand F."/>
            <person name="Pallen M.J."/>
        </authorList>
    </citation>
    <scope>NUCLEOTIDE SEQUENCE</scope>
    <source>
        <strain evidence="9">CHK185-1770</strain>
    </source>
</reference>
<dbReference type="Gene3D" id="1.20.1740.10">
    <property type="entry name" value="Amino acid/polyamine transporter I"/>
    <property type="match status" value="1"/>
</dbReference>
<accession>A0A9D2SF31</accession>
<dbReference type="PANTHER" id="PTHR30330">
    <property type="entry name" value="AGSS FAMILY TRANSPORTER, SODIUM-ALANINE"/>
    <property type="match status" value="1"/>
</dbReference>
<keyword evidence="4 8" id="KW-1003">Cell membrane</keyword>
<dbReference type="Proteomes" id="UP000826793">
    <property type="component" value="Unassembled WGS sequence"/>
</dbReference>
<name>A0A9D2SF31_9FIRM</name>
<feature type="transmembrane region" description="Helical" evidence="8">
    <location>
        <begin position="44"/>
        <end position="68"/>
    </location>
</feature>
<dbReference type="AlphaFoldDB" id="A0A9D2SF31"/>
<comment type="subcellular location">
    <subcellularLocation>
        <location evidence="1 8">Cell membrane</location>
        <topology evidence="1 8">Multi-pass membrane protein</topology>
    </subcellularLocation>
</comment>
<keyword evidence="6 8" id="KW-1133">Transmembrane helix</keyword>
<evidence type="ECO:0000256" key="3">
    <source>
        <dbReference type="ARBA" id="ARBA00022448"/>
    </source>
</evidence>
<feature type="transmembrane region" description="Helical" evidence="8">
    <location>
        <begin position="151"/>
        <end position="172"/>
    </location>
</feature>
<evidence type="ECO:0000256" key="4">
    <source>
        <dbReference type="ARBA" id="ARBA00022475"/>
    </source>
</evidence>
<dbReference type="PANTHER" id="PTHR30330:SF3">
    <property type="entry name" value="TRANSCRIPTIONAL REGULATOR, LRP FAMILY"/>
    <property type="match status" value="1"/>
</dbReference>
<feature type="transmembrane region" description="Helical" evidence="8">
    <location>
        <begin position="184"/>
        <end position="203"/>
    </location>
</feature>
<dbReference type="EMBL" id="DWXG01000016">
    <property type="protein sequence ID" value="HJB97366.1"/>
    <property type="molecule type" value="Genomic_DNA"/>
</dbReference>
<evidence type="ECO:0000256" key="1">
    <source>
        <dbReference type="ARBA" id="ARBA00004651"/>
    </source>
</evidence>
<protein>
    <submittedName>
        <fullName evidence="9">Amino acid carrier protein</fullName>
    </submittedName>
</protein>
<keyword evidence="7 8" id="KW-0472">Membrane</keyword>
<keyword evidence="3 8" id="KW-0813">Transport</keyword>
<feature type="transmembrane region" description="Helical" evidence="8">
    <location>
        <begin position="74"/>
        <end position="95"/>
    </location>
</feature>
<evidence type="ECO:0000256" key="6">
    <source>
        <dbReference type="ARBA" id="ARBA00022989"/>
    </source>
</evidence>
<feature type="transmembrane region" description="Helical" evidence="8">
    <location>
        <begin position="6"/>
        <end position="23"/>
    </location>
</feature>
<evidence type="ECO:0000256" key="2">
    <source>
        <dbReference type="ARBA" id="ARBA00009261"/>
    </source>
</evidence>
<comment type="caution">
    <text evidence="9">The sequence shown here is derived from an EMBL/GenBank/DDBJ whole genome shotgun (WGS) entry which is preliminary data.</text>
</comment>
<keyword evidence="5 8" id="KW-0812">Transmembrane</keyword>
<keyword evidence="8" id="KW-0769">Symport</keyword>
<dbReference type="InterPro" id="IPR001463">
    <property type="entry name" value="Na/Ala_symport"/>
</dbReference>
<feature type="transmembrane region" description="Helical" evidence="8">
    <location>
        <begin position="354"/>
        <end position="372"/>
    </location>
</feature>
<gene>
    <name evidence="9" type="ORF">H9710_02170</name>
</gene>
<feature type="transmembrane region" description="Helical" evidence="8">
    <location>
        <begin position="306"/>
        <end position="334"/>
    </location>
</feature>
<proteinExistence type="inferred from homology"/>
<evidence type="ECO:0000256" key="7">
    <source>
        <dbReference type="ARBA" id="ARBA00023136"/>
    </source>
</evidence>
<feature type="transmembrane region" description="Helical" evidence="8">
    <location>
        <begin position="116"/>
        <end position="139"/>
    </location>
</feature>
<comment type="similarity">
    <text evidence="2 8">Belongs to the alanine or glycine:cation symporter (AGCS) (TC 2.A.25) family.</text>
</comment>
<dbReference type="PRINTS" id="PR00175">
    <property type="entry name" value="NAALASMPORT"/>
</dbReference>
<dbReference type="GO" id="GO:0005283">
    <property type="term" value="F:amino acid:sodium symporter activity"/>
    <property type="evidence" value="ECO:0007669"/>
    <property type="project" value="InterPro"/>
</dbReference>
<dbReference type="Pfam" id="PF01235">
    <property type="entry name" value="Na_Ala_symp"/>
    <property type="match status" value="1"/>
</dbReference>
<evidence type="ECO:0000313" key="10">
    <source>
        <dbReference type="Proteomes" id="UP000826793"/>
    </source>
</evidence>
<sequence length="428" mass="44305">MLGLLVAAGVYFSCSTGFLQLRRPGRWLGAAWRQPPGEGKISSFQALTAALAGSIGTGNIVGVAAAITVGGPGALFWMWVSGLLGMGTVFAENVLAARHREAAGMLGAIRQGCRRWGRPLAALYAGGCVLSSLAMGNMAQTQAAAAALSSLGVPAGGTALALGLLAFFVARGGLARGVKITERLVPCMTLLFLGASLGVLWVFRENLPRAAASIFQGAFCPQAGAGGAAGALLAMGTGISRGVFTNEAGLGSAAFAYQEVEGRTPVELGYMGMFQVFVDTLLLCTVTGLCILCCRSPLLEGAQLTLYAFSAAWGPVGGGAVSLCTALFAVATLVAWSCYGREGLFYLTRGRGGTVYAVGAGVAAALGCLLPLETVLQLGDAMNGLLALPNLTALFLARREVRRTLQEEERREHRRGTRQGARELFIKF</sequence>
<reference evidence="9" key="2">
    <citation type="submission" date="2021-04" db="EMBL/GenBank/DDBJ databases">
        <authorList>
            <person name="Gilroy R."/>
        </authorList>
    </citation>
    <scope>NUCLEOTIDE SEQUENCE</scope>
    <source>
        <strain evidence="9">CHK185-1770</strain>
    </source>
</reference>
<organism evidence="9 10">
    <name type="scientific">Candidatus Acutalibacter pullicola</name>
    <dbReference type="NCBI Taxonomy" id="2838417"/>
    <lineage>
        <taxon>Bacteria</taxon>
        <taxon>Bacillati</taxon>
        <taxon>Bacillota</taxon>
        <taxon>Clostridia</taxon>
        <taxon>Eubacteriales</taxon>
        <taxon>Acutalibacteraceae</taxon>
        <taxon>Acutalibacter</taxon>
    </lineage>
</organism>